<dbReference type="GO" id="GO:0000387">
    <property type="term" value="P:spliceosomal snRNP assembly"/>
    <property type="evidence" value="ECO:0007669"/>
    <property type="project" value="InterPro"/>
</dbReference>
<dbReference type="AlphaFoldDB" id="J7S9H3"/>
<dbReference type="InterPro" id="IPR035426">
    <property type="entry name" value="Gemin2/Brr1"/>
</dbReference>
<dbReference type="RefSeq" id="XP_022465736.1">
    <property type="nucleotide sequence ID" value="XM_022609328.1"/>
</dbReference>
<dbReference type="GO" id="GO:0030532">
    <property type="term" value="C:small nuclear ribonucleoprotein complex"/>
    <property type="evidence" value="ECO:0007669"/>
    <property type="project" value="EnsemblFungi"/>
</dbReference>
<dbReference type="Pfam" id="PF04938">
    <property type="entry name" value="SIP1"/>
    <property type="match status" value="1"/>
</dbReference>
<evidence type="ECO:0000313" key="2">
    <source>
        <dbReference type="Proteomes" id="UP000006310"/>
    </source>
</evidence>
<dbReference type="InterPro" id="IPR023251">
    <property type="entry name" value="Brr1"/>
</dbReference>
<dbReference type="OrthoDB" id="428895at2759"/>
<keyword evidence="2" id="KW-1185">Reference proteome</keyword>
<dbReference type="eggNOG" id="ENOG502S02X">
    <property type="taxonomic scope" value="Eukaryota"/>
</dbReference>
<gene>
    <name evidence="1" type="primary">KNAG0H00760</name>
    <name evidence="1" type="ordered locus">KNAG_0H00760</name>
</gene>
<organism evidence="1 2">
    <name type="scientific">Huiozyma naganishii (strain ATCC MYA-139 / BCRC 22969 / CBS 8797 / KCTC 17520 / NBRC 10181 / NCYC 3082 / Yp74L-3)</name>
    <name type="common">Yeast</name>
    <name type="synonym">Kazachstania naganishii</name>
    <dbReference type="NCBI Taxonomy" id="1071383"/>
    <lineage>
        <taxon>Eukaryota</taxon>
        <taxon>Fungi</taxon>
        <taxon>Dikarya</taxon>
        <taxon>Ascomycota</taxon>
        <taxon>Saccharomycotina</taxon>
        <taxon>Saccharomycetes</taxon>
        <taxon>Saccharomycetales</taxon>
        <taxon>Saccharomycetaceae</taxon>
        <taxon>Huiozyma</taxon>
    </lineage>
</organism>
<dbReference type="STRING" id="1071383.J7S9H3"/>
<reference evidence="2" key="2">
    <citation type="submission" date="2012-08" db="EMBL/GenBank/DDBJ databases">
        <title>Genome sequence of Kazachstania naganishii.</title>
        <authorList>
            <person name="Gordon J.L."/>
            <person name="Armisen D."/>
            <person name="Proux-Wera E."/>
            <person name="OhEigeartaigh S.S."/>
            <person name="Byrne K.P."/>
            <person name="Wolfe K.H."/>
        </authorList>
    </citation>
    <scope>NUCLEOTIDE SEQUENCE [LARGE SCALE GENOMIC DNA]</scope>
    <source>
        <strain evidence="2">ATCC MYA-139 / BCRC 22969 / CBS 8797 / CCRC 22969 / KCTC 17520 / NBRC 10181 / NCYC 3082</strain>
    </source>
</reference>
<proteinExistence type="predicted"/>
<evidence type="ECO:0000313" key="1">
    <source>
        <dbReference type="EMBL" id="CCK71491.1"/>
    </source>
</evidence>
<dbReference type="OMA" id="NEPSHSI"/>
<dbReference type="KEGG" id="kng:KNAG_0H00760"/>
<evidence type="ECO:0008006" key="3">
    <source>
        <dbReference type="Google" id="ProtNLM"/>
    </source>
</evidence>
<dbReference type="Proteomes" id="UP000006310">
    <property type="component" value="Chromosome 8"/>
</dbReference>
<protein>
    <recommendedName>
        <fullName evidence="3">Pre-mRNA-splicing factor BRR1</fullName>
    </recommendedName>
</protein>
<dbReference type="GO" id="GO:0000245">
    <property type="term" value="P:spliceosomal complex assembly"/>
    <property type="evidence" value="ECO:0007669"/>
    <property type="project" value="EnsemblFungi"/>
</dbReference>
<dbReference type="PRINTS" id="PR02039">
    <property type="entry name" value="SPLICEFRBRR1"/>
</dbReference>
<dbReference type="HOGENOM" id="CLU_748374_0_0_1"/>
<reference evidence="1 2" key="1">
    <citation type="journal article" date="2011" name="Proc. Natl. Acad. Sci. U.S.A.">
        <title>Evolutionary erosion of yeast sex chromosomes by mating-type switching accidents.</title>
        <authorList>
            <person name="Gordon J.L."/>
            <person name="Armisen D."/>
            <person name="Proux-Wera E."/>
            <person name="Oheigeartaigh S.S."/>
            <person name="Byrne K.P."/>
            <person name="Wolfe K.H."/>
        </authorList>
    </citation>
    <scope>NUCLEOTIDE SEQUENCE [LARGE SCALE GENOMIC DNA]</scope>
    <source>
        <strain evidence="2">ATCC MYA-139 / BCRC 22969 / CBS 8797 / CCRC 22969 / KCTC 17520 / NBRC 10181 / NCYC 3082</strain>
    </source>
</reference>
<dbReference type="GeneID" id="34527223"/>
<dbReference type="GO" id="GO:0017069">
    <property type="term" value="F:snRNA binding"/>
    <property type="evidence" value="ECO:0007669"/>
    <property type="project" value="EnsemblFungi"/>
</dbReference>
<name>J7S9H3_HUIN7</name>
<dbReference type="Gene3D" id="1.20.58.1070">
    <property type="match status" value="1"/>
</dbReference>
<accession>J7S9H3</accession>
<sequence>MSDNTQQRIDPRFGQQRVFALDDPSVDPAVVAYLGRVRQEALTTNAISRASLEQNSGPKHTHQASMYDDVSEELPVAKKQRTEVPSLIKQAQKHYVEWNRWLDKLQVELESKGSQIEEYTDEQMNALLSHLKRYIEGKPEKKGIHTHLLNLLREHHPTSNSGKLPDGMDEEWSENLIIKLGRSRIPTLDILKTHIMSDFSSLEPRGYKAWAKFVKENEPSRSMFHTMIHPGNIWLLVKYMSERWIDDLISKANLTAKLSYWLLYTLLYLPTKVTATNTSTLRDLGKKCRDLIVNDARTVDTVIAHGSAEMVQFEATRFPADLSVIQLALARIATTYGQQDLFELS</sequence>
<dbReference type="EMBL" id="HE978321">
    <property type="protein sequence ID" value="CCK71491.1"/>
    <property type="molecule type" value="Genomic_DNA"/>
</dbReference>